<evidence type="ECO:0000256" key="1">
    <source>
        <dbReference type="SAM" id="MobiDB-lite"/>
    </source>
</evidence>
<feature type="region of interest" description="Disordered" evidence="1">
    <location>
        <begin position="1"/>
        <end position="26"/>
    </location>
</feature>
<accession>A0A369J6F3</accession>
<organism evidence="2 3">
    <name type="scientific">Hypsizygus marmoreus</name>
    <name type="common">White beech mushroom</name>
    <name type="synonym">Agaricus marmoreus</name>
    <dbReference type="NCBI Taxonomy" id="39966"/>
    <lineage>
        <taxon>Eukaryota</taxon>
        <taxon>Fungi</taxon>
        <taxon>Dikarya</taxon>
        <taxon>Basidiomycota</taxon>
        <taxon>Agaricomycotina</taxon>
        <taxon>Agaricomycetes</taxon>
        <taxon>Agaricomycetidae</taxon>
        <taxon>Agaricales</taxon>
        <taxon>Tricholomatineae</taxon>
        <taxon>Lyophyllaceae</taxon>
        <taxon>Hypsizygus</taxon>
    </lineage>
</organism>
<evidence type="ECO:0000313" key="2">
    <source>
        <dbReference type="EMBL" id="RDB17528.1"/>
    </source>
</evidence>
<sequence length="78" mass="8261">MTLLTGIKGQLNLTAPPGSSTESKVRTHWTPCSTWARLFNTSTVIPAASPPPPPPPIVISVTSMRGSLKEVYQATASK</sequence>
<name>A0A369J6F3_HYPMA</name>
<comment type="caution">
    <text evidence="2">The sequence shown here is derived from an EMBL/GenBank/DDBJ whole genome shotgun (WGS) entry which is preliminary data.</text>
</comment>
<protein>
    <submittedName>
        <fullName evidence="2">Uncharacterized protein</fullName>
    </submittedName>
</protein>
<evidence type="ECO:0000313" key="3">
    <source>
        <dbReference type="Proteomes" id="UP000076154"/>
    </source>
</evidence>
<proteinExistence type="predicted"/>
<reference evidence="2" key="1">
    <citation type="submission" date="2018-04" db="EMBL/GenBank/DDBJ databases">
        <title>Whole genome sequencing of Hypsizygus marmoreus.</title>
        <authorList>
            <person name="Choi I.-G."/>
            <person name="Min B."/>
            <person name="Kim J.-G."/>
            <person name="Kim S."/>
            <person name="Oh Y.-L."/>
            <person name="Kong W.-S."/>
            <person name="Park H."/>
            <person name="Jeong J."/>
            <person name="Song E.-S."/>
        </authorList>
    </citation>
    <scope>NUCLEOTIDE SEQUENCE [LARGE SCALE GENOMIC DNA]</scope>
    <source>
        <strain evidence="2">51987-8</strain>
    </source>
</reference>
<feature type="compositionally biased region" description="Polar residues" evidence="1">
    <location>
        <begin position="11"/>
        <end position="22"/>
    </location>
</feature>
<keyword evidence="3" id="KW-1185">Reference proteome</keyword>
<dbReference type="AlphaFoldDB" id="A0A369J6F3"/>
<gene>
    <name evidence="2" type="ORF">Hypma_001261</name>
</gene>
<dbReference type="InParanoid" id="A0A369J6F3"/>
<dbReference type="Proteomes" id="UP000076154">
    <property type="component" value="Unassembled WGS sequence"/>
</dbReference>
<dbReference type="EMBL" id="LUEZ02000110">
    <property type="protein sequence ID" value="RDB17528.1"/>
    <property type="molecule type" value="Genomic_DNA"/>
</dbReference>